<dbReference type="VEuPathDB" id="TriTrypDB:Tb1125.Tb09.v4.0053"/>
<evidence type="ECO:0000313" key="12">
    <source>
        <dbReference type="EMBL" id="ARB50780.1"/>
    </source>
</evidence>
<evidence type="ECO:0000259" key="10">
    <source>
        <dbReference type="Pfam" id="PF10659"/>
    </source>
</evidence>
<feature type="compositionally biased region" description="Basic and acidic residues" evidence="9">
    <location>
        <begin position="523"/>
        <end position="534"/>
    </location>
</feature>
<dbReference type="VEuPathDB" id="TriTrypDB:Tb427_000581700"/>
<dbReference type="GO" id="GO:0005886">
    <property type="term" value="C:plasma membrane"/>
    <property type="evidence" value="ECO:0007669"/>
    <property type="project" value="UniProtKB-SubCell"/>
</dbReference>
<dbReference type="InterPro" id="IPR025932">
    <property type="entry name" value="Trypano_VSG_B_N_dom"/>
</dbReference>
<keyword evidence="5" id="KW-0732">Signal</keyword>
<feature type="compositionally biased region" description="Basic and acidic residues" evidence="9">
    <location>
        <begin position="504"/>
        <end position="515"/>
    </location>
</feature>
<evidence type="ECO:0000256" key="7">
    <source>
        <dbReference type="ARBA" id="ARBA00023180"/>
    </source>
</evidence>
<dbReference type="Pfam" id="PF13206">
    <property type="entry name" value="VSG_B"/>
    <property type="match status" value="1"/>
</dbReference>
<protein>
    <submittedName>
        <fullName evidence="12">Variant surface glycoprotein</fullName>
    </submittedName>
</protein>
<sequence>MFTVQFGKSADENTKEYRDMCGLYNLLVQVVPDPEVTTGADGTKTTLDAHLESIMTSIVKLNLTVLQTAMADVLQAEDQPPTTQKLKENTAPAKEYYKDIDDDIIAMMITNYPQTQPGPKEDKAFIQRYNLPLPGPRRKALQPSFYKMTKAALDLRKDVKNKISQITTLRQEARDAMARALYATDKPSAETLTDPKAKLPGIAPNKFPWTPSTARDTMCATAAADGSKAGKSLATDMVCLCVQHDSAANDFCGTGLSIPTTQITGSSAAATAAAAFDRIAAGCAADSKLHQQQLSGHALTTAVQTIFTNLGKNYLEESSATGAAYAAKDTAFLGRFARGSTTPSACDSTSLNAFGTAGKGVCIGYHDVLKTNKPIPWVKEINIAVGKLNAVSDIFSQATATLAQVKMIEQQMEAFLWIGDLLNPMTGTLPQITTNKQGTVEEQNKCKAVANKTPEECAAKGCAYDNSTKECKPKAGSENTAAESTESTTKEEGTTASGCAKHGTKTECDADKTGDKQNCAWRKGKDGETDEPEKGKCRSLSFLLNKQFALSVVSAAFVALLF</sequence>
<feature type="domain" description="Trypanosome variant surface glycoprotein B-type N-terminal" evidence="11">
    <location>
        <begin position="7"/>
        <end position="406"/>
    </location>
</feature>
<keyword evidence="3" id="KW-1003">Cell membrane</keyword>
<evidence type="ECO:0000256" key="1">
    <source>
        <dbReference type="ARBA" id="ARBA00002523"/>
    </source>
</evidence>
<feature type="region of interest" description="Disordered" evidence="9">
    <location>
        <begin position="468"/>
        <end position="534"/>
    </location>
</feature>
<dbReference type="VEuPathDB" id="TriTrypDB:Tb11.v5.1047"/>
<feature type="domain" description="Trypanosome variant surface glycoprotein C-terminal" evidence="10">
    <location>
        <begin position="446"/>
        <end position="561"/>
    </location>
</feature>
<dbReference type="Pfam" id="PF10659">
    <property type="entry name" value="Trypan_glycop_C"/>
    <property type="match status" value="1"/>
</dbReference>
<comment type="subcellular location">
    <subcellularLocation>
        <location evidence="2">Cell membrane</location>
        <topology evidence="2">Lipid-anchor</topology>
        <topology evidence="2">GPI-anchor</topology>
    </subcellularLocation>
</comment>
<dbReference type="AlphaFoldDB" id="A0A1V0FY91"/>
<dbReference type="GO" id="GO:0098552">
    <property type="term" value="C:side of membrane"/>
    <property type="evidence" value="ECO:0007669"/>
    <property type="project" value="UniProtKB-KW"/>
</dbReference>
<dbReference type="InterPro" id="IPR019609">
    <property type="entry name" value="Variant_surf_glycoprt_trypan_C"/>
</dbReference>
<dbReference type="EMBL" id="KY404529">
    <property type="protein sequence ID" value="ARB50780.1"/>
    <property type="molecule type" value="Genomic_DNA"/>
</dbReference>
<evidence type="ECO:0000256" key="5">
    <source>
        <dbReference type="ARBA" id="ARBA00022729"/>
    </source>
</evidence>
<reference evidence="12" key="1">
    <citation type="submission" date="2016-12" db="EMBL/GenBank/DDBJ databases">
        <title>Extending the VSGnome of Trypanosoma brucei strain TREU927.</title>
        <authorList>
            <person name="Cross G.A."/>
        </authorList>
    </citation>
    <scope>NUCLEOTIDE SEQUENCE</scope>
    <source>
        <strain evidence="12">Tb927.99.1001</strain>
    </source>
</reference>
<evidence type="ECO:0000256" key="6">
    <source>
        <dbReference type="ARBA" id="ARBA00023136"/>
    </source>
</evidence>
<evidence type="ECO:0000256" key="2">
    <source>
        <dbReference type="ARBA" id="ARBA00004609"/>
    </source>
</evidence>
<keyword evidence="4" id="KW-0336">GPI-anchor</keyword>
<keyword evidence="6" id="KW-0472">Membrane</keyword>
<evidence type="ECO:0000256" key="9">
    <source>
        <dbReference type="SAM" id="MobiDB-lite"/>
    </source>
</evidence>
<accession>A0A1V0FY91</accession>
<feature type="compositionally biased region" description="Low complexity" evidence="9">
    <location>
        <begin position="476"/>
        <end position="487"/>
    </location>
</feature>
<evidence type="ECO:0000256" key="4">
    <source>
        <dbReference type="ARBA" id="ARBA00022622"/>
    </source>
</evidence>
<keyword evidence="7" id="KW-0325">Glycoprotein</keyword>
<proteinExistence type="predicted"/>
<name>A0A1V0FY91_9TRYP</name>
<evidence type="ECO:0000259" key="11">
    <source>
        <dbReference type="Pfam" id="PF13206"/>
    </source>
</evidence>
<organism evidence="12">
    <name type="scientific">Trypanosoma brucei</name>
    <dbReference type="NCBI Taxonomy" id="5691"/>
    <lineage>
        <taxon>Eukaryota</taxon>
        <taxon>Discoba</taxon>
        <taxon>Euglenozoa</taxon>
        <taxon>Kinetoplastea</taxon>
        <taxon>Metakinetoplastina</taxon>
        <taxon>Trypanosomatida</taxon>
        <taxon>Trypanosomatidae</taxon>
        <taxon>Trypanosoma</taxon>
    </lineage>
</organism>
<evidence type="ECO:0000256" key="8">
    <source>
        <dbReference type="ARBA" id="ARBA00023288"/>
    </source>
</evidence>
<comment type="function">
    <text evidence="1">VSG forms a coat on the surface of the parasite. The trypanosome evades the immune response of the host by expressing a series of antigenically distinct VSGs from an estimated 1000 VSG genes.</text>
</comment>
<evidence type="ECO:0000256" key="3">
    <source>
        <dbReference type="ARBA" id="ARBA00022475"/>
    </source>
</evidence>
<keyword evidence="8" id="KW-0449">Lipoprotein</keyword>